<dbReference type="RefSeq" id="WP_054635311.1">
    <property type="nucleotide sequence ID" value="NZ_JBHSOZ010000003.1"/>
</dbReference>
<gene>
    <name evidence="4" type="ORF">ACFPU1_05085</name>
</gene>
<dbReference type="InterPro" id="IPR038076">
    <property type="entry name" value="MgtE_N_sf"/>
</dbReference>
<dbReference type="Gene3D" id="1.25.60.10">
    <property type="entry name" value="MgtE N-terminal domain-like"/>
    <property type="match status" value="1"/>
</dbReference>
<dbReference type="SUPFAM" id="SSF158791">
    <property type="entry name" value="MgtE N-terminal domain-like"/>
    <property type="match status" value="1"/>
</dbReference>
<keyword evidence="1" id="KW-0175">Coiled coil</keyword>
<feature type="domain" description="Magnesium transporter MgtE intracellular" evidence="3">
    <location>
        <begin position="135"/>
        <end position="192"/>
    </location>
</feature>
<accession>A0ABW0YL79</accession>
<name>A0ABW0YL79_9BACI</name>
<keyword evidence="2" id="KW-1133">Transmembrane helix</keyword>
<evidence type="ECO:0000256" key="2">
    <source>
        <dbReference type="SAM" id="Phobius"/>
    </source>
</evidence>
<comment type="caution">
    <text evidence="4">The sequence shown here is derived from an EMBL/GenBank/DDBJ whole genome shotgun (WGS) entry which is preliminary data.</text>
</comment>
<keyword evidence="2" id="KW-0472">Membrane</keyword>
<reference evidence="5" key="1">
    <citation type="journal article" date="2019" name="Int. J. Syst. Evol. Microbiol.">
        <title>The Global Catalogue of Microorganisms (GCM) 10K type strain sequencing project: providing services to taxonomists for standard genome sequencing and annotation.</title>
        <authorList>
            <consortium name="The Broad Institute Genomics Platform"/>
            <consortium name="The Broad Institute Genome Sequencing Center for Infectious Disease"/>
            <person name="Wu L."/>
            <person name="Ma J."/>
        </authorList>
    </citation>
    <scope>NUCLEOTIDE SEQUENCE [LARGE SCALE GENOMIC DNA]</scope>
    <source>
        <strain evidence="5">CECT 7184</strain>
    </source>
</reference>
<dbReference type="InterPro" id="IPR006668">
    <property type="entry name" value="Mg_transptr_MgtE_intracell_dom"/>
</dbReference>
<proteinExistence type="predicted"/>
<feature type="coiled-coil region" evidence="1">
    <location>
        <begin position="70"/>
        <end position="125"/>
    </location>
</feature>
<keyword evidence="5" id="KW-1185">Reference proteome</keyword>
<dbReference type="Proteomes" id="UP001596142">
    <property type="component" value="Unassembled WGS sequence"/>
</dbReference>
<evidence type="ECO:0000259" key="3">
    <source>
        <dbReference type="Pfam" id="PF03448"/>
    </source>
</evidence>
<evidence type="ECO:0000313" key="5">
    <source>
        <dbReference type="Proteomes" id="UP001596142"/>
    </source>
</evidence>
<feature type="transmembrane region" description="Helical" evidence="2">
    <location>
        <begin position="20"/>
        <end position="47"/>
    </location>
</feature>
<dbReference type="Pfam" id="PF03448">
    <property type="entry name" value="MgtE_N"/>
    <property type="match status" value="1"/>
</dbReference>
<dbReference type="EMBL" id="JBHSOZ010000003">
    <property type="protein sequence ID" value="MFC5712145.1"/>
    <property type="molecule type" value="Genomic_DNA"/>
</dbReference>
<keyword evidence="2" id="KW-0812">Transmembrane</keyword>
<organism evidence="4 5">
    <name type="scientific">Thalassorhabdus alkalitolerans</name>
    <dbReference type="NCBI Taxonomy" id="2282697"/>
    <lineage>
        <taxon>Bacteria</taxon>
        <taxon>Bacillati</taxon>
        <taxon>Bacillota</taxon>
        <taxon>Bacilli</taxon>
        <taxon>Bacillales</taxon>
        <taxon>Bacillaceae</taxon>
        <taxon>Thalassorhabdus</taxon>
    </lineage>
</organism>
<protein>
    <submittedName>
        <fullName evidence="4">MotE family protein</fullName>
    </submittedName>
</protein>
<sequence length="193" mass="21356">MGKNSGNNKEREGASKLQWILLIIIIPGFFAMVVGLVILSFLGFSIAEPAKNIASNIPVISSLVDSREGAEAEEHEREDMIATIEEQEQRIYQLEQELEASEGALQELEESIEAEENEEQEDAEIEGGQAEIKELARVYESMSPKRAAAILGEMSTADIIIHMSEMRTESRGQILAKMEPEQAAEVMAALSYQ</sequence>
<evidence type="ECO:0000256" key="1">
    <source>
        <dbReference type="SAM" id="Coils"/>
    </source>
</evidence>
<evidence type="ECO:0000313" key="4">
    <source>
        <dbReference type="EMBL" id="MFC5712145.1"/>
    </source>
</evidence>